<evidence type="ECO:0000259" key="6">
    <source>
        <dbReference type="PROSITE" id="PS51462"/>
    </source>
</evidence>
<evidence type="ECO:0000256" key="5">
    <source>
        <dbReference type="ARBA" id="ARBA00022842"/>
    </source>
</evidence>
<gene>
    <name evidence="7" type="primary">mutT</name>
    <name evidence="7" type="ORF">DGMP_05640</name>
</gene>
<evidence type="ECO:0000256" key="1">
    <source>
        <dbReference type="ARBA" id="ARBA00001946"/>
    </source>
</evidence>
<dbReference type="AlphaFoldDB" id="A0A8D5JQC0"/>
<dbReference type="GO" id="GO:0005737">
    <property type="term" value="C:cytoplasm"/>
    <property type="evidence" value="ECO:0007669"/>
    <property type="project" value="TreeGrafter"/>
</dbReference>
<evidence type="ECO:0000256" key="2">
    <source>
        <dbReference type="ARBA" id="ARBA00005582"/>
    </source>
</evidence>
<evidence type="ECO:0000256" key="4">
    <source>
        <dbReference type="ARBA" id="ARBA00022801"/>
    </source>
</evidence>
<dbReference type="InterPro" id="IPR000086">
    <property type="entry name" value="NUDIX_hydrolase_dom"/>
</dbReference>
<dbReference type="Proteomes" id="UP000826725">
    <property type="component" value="Chromosome"/>
</dbReference>
<sequence length="161" mass="18677">MYTPIVATLGYIMSPDGRQTLLVHRNKRKDDQHLGKYNGLGGKMMPEEDIHTCLLREIREEAGIICENVVLRGTVNWTGFGPKGENWFGFIYRIDSFLGTPKMTNEEGDLCWVNVADILDLPMWEGDRFFLPLVFDDDPRVFHGYMPYDNGRPLDWKYSRI</sequence>
<evidence type="ECO:0000256" key="3">
    <source>
        <dbReference type="ARBA" id="ARBA00022723"/>
    </source>
</evidence>
<dbReference type="Pfam" id="PF00293">
    <property type="entry name" value="NUDIX"/>
    <property type="match status" value="1"/>
</dbReference>
<dbReference type="KEGG" id="dbk:DGMP_05640"/>
<reference evidence="7" key="1">
    <citation type="submission" date="2020-09" db="EMBL/GenBank/DDBJ databases">
        <title>Desulfogranum mesoprofundum gen. nov., sp. nov., a novel mesophilic, sulfate-reducing chemolithoautotroph isolated from a deep-sea hydrothermal vent chimney in the Suiyo Seamount.</title>
        <authorList>
            <person name="Hashimoto Y."/>
            <person name="Nakagawa S."/>
        </authorList>
    </citation>
    <scope>NUCLEOTIDE SEQUENCE</scope>
    <source>
        <strain evidence="7">KT2</strain>
    </source>
</reference>
<evidence type="ECO:0000313" key="8">
    <source>
        <dbReference type="Proteomes" id="UP000826725"/>
    </source>
</evidence>
<keyword evidence="3" id="KW-0479">Metal-binding</keyword>
<dbReference type="GO" id="GO:0016818">
    <property type="term" value="F:hydrolase activity, acting on acid anhydrides, in phosphorus-containing anhydrides"/>
    <property type="evidence" value="ECO:0007669"/>
    <property type="project" value="TreeGrafter"/>
</dbReference>
<dbReference type="EMBL" id="AP024086">
    <property type="protein sequence ID" value="BCL59871.1"/>
    <property type="molecule type" value="Genomic_DNA"/>
</dbReference>
<dbReference type="InterPro" id="IPR020084">
    <property type="entry name" value="NUDIX_hydrolase_CS"/>
</dbReference>
<dbReference type="PANTHER" id="PTHR43758">
    <property type="entry name" value="7,8-DIHYDRO-8-OXOGUANINE TRIPHOSPHATASE"/>
    <property type="match status" value="1"/>
</dbReference>
<dbReference type="PROSITE" id="PS00893">
    <property type="entry name" value="NUDIX_BOX"/>
    <property type="match status" value="1"/>
</dbReference>
<dbReference type="GO" id="GO:0046872">
    <property type="term" value="F:metal ion binding"/>
    <property type="evidence" value="ECO:0007669"/>
    <property type="project" value="UniProtKB-KW"/>
</dbReference>
<accession>A0A8D5JQC0</accession>
<evidence type="ECO:0000313" key="7">
    <source>
        <dbReference type="EMBL" id="BCL59871.1"/>
    </source>
</evidence>
<proteinExistence type="inferred from homology"/>
<dbReference type="CDD" id="cd18886">
    <property type="entry name" value="NUDIX_MutT_Nudt1"/>
    <property type="match status" value="1"/>
</dbReference>
<comment type="cofactor">
    <cofactor evidence="1">
        <name>Mg(2+)</name>
        <dbReference type="ChEBI" id="CHEBI:18420"/>
    </cofactor>
</comment>
<keyword evidence="5" id="KW-0460">Magnesium</keyword>
<dbReference type="PROSITE" id="PS51462">
    <property type="entry name" value="NUDIX"/>
    <property type="match status" value="1"/>
</dbReference>
<comment type="similarity">
    <text evidence="2">Belongs to the Nudix hydrolase family.</text>
</comment>
<dbReference type="RefSeq" id="WP_228856050.1">
    <property type="nucleotide sequence ID" value="NZ_AP024086.1"/>
</dbReference>
<protein>
    <submittedName>
        <fullName evidence="7">7,8-dihydro-8-oxoguanine triphosphatase</fullName>
    </submittedName>
</protein>
<keyword evidence="8" id="KW-1185">Reference proteome</keyword>
<name>A0A8D5JQC0_9BACT</name>
<organism evidence="7 8">
    <name type="scientific">Desulfomarina profundi</name>
    <dbReference type="NCBI Taxonomy" id="2772557"/>
    <lineage>
        <taxon>Bacteria</taxon>
        <taxon>Pseudomonadati</taxon>
        <taxon>Thermodesulfobacteriota</taxon>
        <taxon>Desulfobulbia</taxon>
        <taxon>Desulfobulbales</taxon>
        <taxon>Desulfobulbaceae</taxon>
        <taxon>Desulfomarina</taxon>
    </lineage>
</organism>
<dbReference type="PANTHER" id="PTHR43758:SF2">
    <property type="entry name" value="OXIDIZED PURINE NUCLEOSIDE TRIPHOSPHATE HYDROLASE"/>
    <property type="match status" value="1"/>
</dbReference>
<feature type="domain" description="Nudix hydrolase" evidence="6">
    <location>
        <begin position="3"/>
        <end position="136"/>
    </location>
</feature>
<keyword evidence="4" id="KW-0378">Hydrolase</keyword>